<reference evidence="1" key="1">
    <citation type="journal article" date="2021" name="Proc. Natl. Acad. Sci. U.S.A.">
        <title>A Catalog of Tens of Thousands of Viruses from Human Metagenomes Reveals Hidden Associations with Chronic Diseases.</title>
        <authorList>
            <person name="Tisza M.J."/>
            <person name="Buck C.B."/>
        </authorList>
    </citation>
    <scope>NUCLEOTIDE SEQUENCE</scope>
    <source>
        <strain evidence="1">CtVDC13</strain>
    </source>
</reference>
<evidence type="ECO:0000313" key="1">
    <source>
        <dbReference type="EMBL" id="DAF60882.1"/>
    </source>
</evidence>
<accession>A0A8S5TDP4</accession>
<organism evidence="1">
    <name type="scientific">Siphoviridae sp. ctVDC13</name>
    <dbReference type="NCBI Taxonomy" id="2827880"/>
    <lineage>
        <taxon>Viruses</taxon>
        <taxon>Duplodnaviria</taxon>
        <taxon>Heunggongvirae</taxon>
        <taxon>Uroviricota</taxon>
        <taxon>Caudoviricetes</taxon>
    </lineage>
</organism>
<proteinExistence type="predicted"/>
<protein>
    <submittedName>
        <fullName evidence="1">Uncharacterized protein</fullName>
    </submittedName>
</protein>
<name>A0A8S5TDP4_9CAUD</name>
<sequence length="99" mass="11231">MIRGTSPTITCEFPFDISTLSYAYFTIAQNERIMLNKKIECEGLEGRQIKIHLTQEETLKLKENLQAEAQVRGITRDGEAIASDIIKIYVDKILKDGVI</sequence>
<dbReference type="EMBL" id="BK032798">
    <property type="protein sequence ID" value="DAF60882.1"/>
    <property type="molecule type" value="Genomic_DNA"/>
</dbReference>